<dbReference type="SUPFAM" id="SSF48208">
    <property type="entry name" value="Six-hairpin glycosidases"/>
    <property type="match status" value="1"/>
</dbReference>
<name>A0A166PVX0_9AGAM</name>
<dbReference type="InterPro" id="IPR053169">
    <property type="entry name" value="MUG_Protein"/>
</dbReference>
<dbReference type="Gene3D" id="1.50.10.20">
    <property type="match status" value="1"/>
</dbReference>
<dbReference type="Proteomes" id="UP000076532">
    <property type="component" value="Unassembled WGS sequence"/>
</dbReference>
<dbReference type="PANTHER" id="PTHR47791:SF3">
    <property type="entry name" value="MEIOTICALLY UP-REGULATED GENE 191 PROTEIN"/>
    <property type="match status" value="1"/>
</dbReference>
<dbReference type="Pfam" id="PF03663">
    <property type="entry name" value="Glyco_hydro_76"/>
    <property type="match status" value="1"/>
</dbReference>
<dbReference type="STRING" id="436010.A0A166PVX0"/>
<dbReference type="EMBL" id="KV417514">
    <property type="protein sequence ID" value="KZP26505.1"/>
    <property type="molecule type" value="Genomic_DNA"/>
</dbReference>
<evidence type="ECO:0000313" key="2">
    <source>
        <dbReference type="EMBL" id="KZP26505.1"/>
    </source>
</evidence>
<proteinExistence type="predicted"/>
<dbReference type="OrthoDB" id="9984024at2759"/>
<dbReference type="GO" id="GO:0016787">
    <property type="term" value="F:hydrolase activity"/>
    <property type="evidence" value="ECO:0007669"/>
    <property type="project" value="UniProtKB-KW"/>
</dbReference>
<dbReference type="InterPro" id="IPR008928">
    <property type="entry name" value="6-hairpin_glycosidase_sf"/>
</dbReference>
<evidence type="ECO:0000256" key="1">
    <source>
        <dbReference type="SAM" id="SignalP"/>
    </source>
</evidence>
<keyword evidence="3" id="KW-1185">Reference proteome</keyword>
<organism evidence="2 3">
    <name type="scientific">Athelia psychrophila</name>
    <dbReference type="NCBI Taxonomy" id="1759441"/>
    <lineage>
        <taxon>Eukaryota</taxon>
        <taxon>Fungi</taxon>
        <taxon>Dikarya</taxon>
        <taxon>Basidiomycota</taxon>
        <taxon>Agaricomycotina</taxon>
        <taxon>Agaricomycetes</taxon>
        <taxon>Agaricomycetidae</taxon>
        <taxon>Atheliales</taxon>
        <taxon>Atheliaceae</taxon>
        <taxon>Athelia</taxon>
    </lineage>
</organism>
<dbReference type="AlphaFoldDB" id="A0A166PVX0"/>
<evidence type="ECO:0000313" key="3">
    <source>
        <dbReference type="Proteomes" id="UP000076532"/>
    </source>
</evidence>
<dbReference type="GO" id="GO:0005975">
    <property type="term" value="P:carbohydrate metabolic process"/>
    <property type="evidence" value="ECO:0007669"/>
    <property type="project" value="InterPro"/>
</dbReference>
<keyword evidence="2" id="KW-0378">Hydrolase</keyword>
<sequence>MLSIPFVAGLFAVSSFWLGQVNSLTISKRGTCAATNTAAEALASRIQSHYFNIVTGEYSELWTDANTLEDIHTLMLAAGVTTWDSLAGESYIGRVANTGIPSWSTVLDGSYDDAQWIILSLWKIADYQTSQGKSATNYLNAANTIYDIVSAQWDDTTCNGGVWWSSDKNYKNSITNHLYLYTSAEGYNRNNNQTYLDNAEKTWTWLEASGLRNSQGLWNDGLDTTSCANNGQTTWTYNQGVIASGLGALSKANGNTSLPAQAEITLDAAISLLTQDNILKESCDDVTSGGSSCNADQQIFKGVWAKHLAYYLDAVNSATSEAKYSPFLGSLNSAVTHYGVDADGDCSSTWYAANAGGGTYTAQSDASGLAAFNAASKYGPC</sequence>
<feature type="chain" id="PRO_5007878430" evidence="1">
    <location>
        <begin position="24"/>
        <end position="381"/>
    </location>
</feature>
<keyword evidence="1" id="KW-0732">Signal</keyword>
<dbReference type="PANTHER" id="PTHR47791">
    <property type="entry name" value="MEIOTICALLY UP-REGULATED GENE 191 PROTEIN"/>
    <property type="match status" value="1"/>
</dbReference>
<accession>A0A166PVX0</accession>
<gene>
    <name evidence="2" type="ORF">FIBSPDRAFT_1040765</name>
</gene>
<dbReference type="InterPro" id="IPR005198">
    <property type="entry name" value="Glyco_hydro_76"/>
</dbReference>
<protein>
    <submittedName>
        <fullName evidence="2">Glycoside hydrolase family 76 protein</fullName>
    </submittedName>
</protein>
<feature type="signal peptide" evidence="1">
    <location>
        <begin position="1"/>
        <end position="23"/>
    </location>
</feature>
<reference evidence="2 3" key="1">
    <citation type="journal article" date="2016" name="Mol. Biol. Evol.">
        <title>Comparative Genomics of Early-Diverging Mushroom-Forming Fungi Provides Insights into the Origins of Lignocellulose Decay Capabilities.</title>
        <authorList>
            <person name="Nagy L.G."/>
            <person name="Riley R."/>
            <person name="Tritt A."/>
            <person name="Adam C."/>
            <person name="Daum C."/>
            <person name="Floudas D."/>
            <person name="Sun H."/>
            <person name="Yadav J.S."/>
            <person name="Pangilinan J."/>
            <person name="Larsson K.H."/>
            <person name="Matsuura K."/>
            <person name="Barry K."/>
            <person name="Labutti K."/>
            <person name="Kuo R."/>
            <person name="Ohm R.A."/>
            <person name="Bhattacharya S.S."/>
            <person name="Shirouzu T."/>
            <person name="Yoshinaga Y."/>
            <person name="Martin F.M."/>
            <person name="Grigoriev I.V."/>
            <person name="Hibbett D.S."/>
        </authorList>
    </citation>
    <scope>NUCLEOTIDE SEQUENCE [LARGE SCALE GENOMIC DNA]</scope>
    <source>
        <strain evidence="2 3">CBS 109695</strain>
    </source>
</reference>